<dbReference type="RefSeq" id="WP_014686336.1">
    <property type="nucleotide sequence ID" value="NC_017790.1"/>
</dbReference>
<dbReference type="Proteomes" id="UP000007575">
    <property type="component" value="Chromosome"/>
</dbReference>
<reference evidence="2 3" key="1">
    <citation type="journal article" date="2012" name="PLoS ONE">
        <title>Genome sequence and transcriptome analysis of the radioresistant bacterium Deinococcus gobiensis: insights into the extreme environmental adaptations.</title>
        <authorList>
            <person name="Yuan M."/>
            <person name="Chen M."/>
            <person name="Zhang W."/>
            <person name="Lu W."/>
            <person name="Wang J."/>
            <person name="Yang M."/>
            <person name="Zhao P."/>
            <person name="Tang R."/>
            <person name="Li X."/>
            <person name="Hao Y."/>
            <person name="Zhou Z."/>
            <person name="Zhan Y."/>
            <person name="Yu H."/>
            <person name="Teng C."/>
            <person name="Yan Y."/>
            <person name="Ping S."/>
            <person name="Wang Y."/>
            <person name="Lin M."/>
        </authorList>
    </citation>
    <scope>NUCLEOTIDE SEQUENCE [LARGE SCALE GENOMIC DNA]</scope>
    <source>
        <strain evidence="2 3">I-0</strain>
    </source>
</reference>
<dbReference type="GO" id="GO:0016791">
    <property type="term" value="F:phosphatase activity"/>
    <property type="evidence" value="ECO:0007669"/>
    <property type="project" value="TreeGrafter"/>
</dbReference>
<sequence>MPELAIPDPCLVVLIGAAGAGKGRFAARHFAPAEVVSRAAFGDDGAFLAALRGRLSGGRLTVADTDATRPALRAPLVALAREYDLGAAALVLDLPRPLLEDRGADPAALIAQVADLRRTLPGLAAERFGTVHLLRSPEEREAATLRRVPLPPDRRELRGPFDFIGDVHGCLPELRDLLEQLGYHENEVGTWTPPLGRTAVFLGDLSDRGPDSAGTLRLVMAMVRAGAALCVRGNHDEKLARALEGRKVSPAHGLGDTLAQLDAAEQDSGGPGLRAEVRAFLEALPAHLVLDEGRVVAAHAGLPERYQGRDSSRARRFALYGDVDGQTDDCGLPVRGDWAASYGGAALVVYGHTPHTAPRWLGRTLNLDTGCAFGGRLSALRYPELEVRSVPARARYAEPARPLPEP</sequence>
<dbReference type="InterPro" id="IPR041780">
    <property type="entry name" value="MPP_PrpE-like"/>
</dbReference>
<dbReference type="OrthoDB" id="9779903at2"/>
<organism evidence="2 3">
    <name type="scientific">Deinococcus gobiensis (strain DSM 21396 / JCM 16679 / CGMCC 1.7299 / I-0)</name>
    <dbReference type="NCBI Taxonomy" id="745776"/>
    <lineage>
        <taxon>Bacteria</taxon>
        <taxon>Thermotogati</taxon>
        <taxon>Deinococcota</taxon>
        <taxon>Deinococci</taxon>
        <taxon>Deinococcales</taxon>
        <taxon>Deinococcaceae</taxon>
        <taxon>Deinococcus</taxon>
    </lineage>
</organism>
<dbReference type="STRING" id="745776.DGo_CA2929"/>
<dbReference type="eggNOG" id="COG0639">
    <property type="taxonomic scope" value="Bacteria"/>
</dbReference>
<dbReference type="InterPro" id="IPR004843">
    <property type="entry name" value="Calcineurin-like_PHP"/>
</dbReference>
<dbReference type="EMBL" id="CP002191">
    <property type="protein sequence ID" value="AFD26856.1"/>
    <property type="molecule type" value="Genomic_DNA"/>
</dbReference>
<dbReference type="SUPFAM" id="SSF56300">
    <property type="entry name" value="Metallo-dependent phosphatases"/>
    <property type="match status" value="1"/>
</dbReference>
<dbReference type="Gene3D" id="3.60.21.10">
    <property type="match status" value="1"/>
</dbReference>
<proteinExistence type="predicted"/>
<dbReference type="Pfam" id="PF00149">
    <property type="entry name" value="Metallophos"/>
    <property type="match status" value="1"/>
</dbReference>
<keyword evidence="3" id="KW-1185">Reference proteome</keyword>
<dbReference type="CDD" id="cd07423">
    <property type="entry name" value="MPP_Prp_like"/>
    <property type="match status" value="1"/>
</dbReference>
<dbReference type="PANTHER" id="PTHR42850:SF7">
    <property type="entry name" value="BIS(5'-NUCLEOSYL)-TETRAPHOSPHATASE PRPE [ASYMMETRICAL]"/>
    <property type="match status" value="1"/>
</dbReference>
<dbReference type="KEGG" id="dgo:DGo_CA2929"/>
<accession>H8GVZ1</accession>
<dbReference type="Gene3D" id="3.40.50.300">
    <property type="entry name" value="P-loop containing nucleotide triphosphate hydrolases"/>
    <property type="match status" value="1"/>
</dbReference>
<feature type="domain" description="Calcineurin-like phosphoesterase" evidence="1">
    <location>
        <begin position="160"/>
        <end position="354"/>
    </location>
</feature>
<dbReference type="PANTHER" id="PTHR42850">
    <property type="entry name" value="METALLOPHOSPHOESTERASE"/>
    <property type="match status" value="1"/>
</dbReference>
<dbReference type="PATRIC" id="fig|745776.4.peg.3006"/>
<dbReference type="InterPro" id="IPR027417">
    <property type="entry name" value="P-loop_NTPase"/>
</dbReference>
<dbReference type="InterPro" id="IPR029052">
    <property type="entry name" value="Metallo-depent_PP-like"/>
</dbReference>
<name>H8GVZ1_DEIGI</name>
<dbReference type="InterPro" id="IPR050126">
    <property type="entry name" value="Ap4A_hydrolase"/>
</dbReference>
<evidence type="ECO:0000313" key="3">
    <source>
        <dbReference type="Proteomes" id="UP000007575"/>
    </source>
</evidence>
<evidence type="ECO:0000259" key="1">
    <source>
        <dbReference type="Pfam" id="PF00149"/>
    </source>
</evidence>
<gene>
    <name evidence="2" type="ordered locus">DGo_CA2929</name>
</gene>
<dbReference type="eggNOG" id="COG4639">
    <property type="taxonomic scope" value="Bacteria"/>
</dbReference>
<evidence type="ECO:0000313" key="2">
    <source>
        <dbReference type="EMBL" id="AFD26856.1"/>
    </source>
</evidence>
<dbReference type="HOGENOM" id="CLU_660084_0_0_0"/>
<dbReference type="GO" id="GO:0005737">
    <property type="term" value="C:cytoplasm"/>
    <property type="evidence" value="ECO:0007669"/>
    <property type="project" value="TreeGrafter"/>
</dbReference>
<protein>
    <submittedName>
        <fullName evidence="2">Protein serine-threonine phosphatase, putative</fullName>
    </submittedName>
</protein>
<dbReference type="AlphaFoldDB" id="H8GVZ1"/>